<dbReference type="PANTHER" id="PTHR10039">
    <property type="entry name" value="AMELOGENIN"/>
    <property type="match status" value="1"/>
</dbReference>
<comment type="caution">
    <text evidence="4">The sequence shown here is derived from an EMBL/GenBank/DDBJ whole genome shotgun (WGS) entry which is preliminary data.</text>
</comment>
<keyword evidence="5" id="KW-1185">Reference proteome</keyword>
<gene>
    <name evidence="4" type="ORF">FIESC28_07666</name>
</gene>
<feature type="domain" description="Nephrocystin 3-like N-terminal" evidence="3">
    <location>
        <begin position="189"/>
        <end position="264"/>
    </location>
</feature>
<organism evidence="4 5">
    <name type="scientific">Fusarium coffeatum</name>
    <dbReference type="NCBI Taxonomy" id="231269"/>
    <lineage>
        <taxon>Eukaryota</taxon>
        <taxon>Fungi</taxon>
        <taxon>Dikarya</taxon>
        <taxon>Ascomycota</taxon>
        <taxon>Pezizomycotina</taxon>
        <taxon>Sordariomycetes</taxon>
        <taxon>Hypocreomycetidae</taxon>
        <taxon>Hypocreales</taxon>
        <taxon>Nectriaceae</taxon>
        <taxon>Fusarium</taxon>
        <taxon>Fusarium incarnatum-equiseti species complex</taxon>
    </lineage>
</organism>
<keyword evidence="1" id="KW-0677">Repeat</keyword>
<accession>A0A366RBL1</accession>
<dbReference type="InterPro" id="IPR029498">
    <property type="entry name" value="HeLo_dom"/>
</dbReference>
<evidence type="ECO:0000256" key="1">
    <source>
        <dbReference type="ARBA" id="ARBA00022737"/>
    </source>
</evidence>
<evidence type="ECO:0000313" key="5">
    <source>
        <dbReference type="Proteomes" id="UP000253153"/>
    </source>
</evidence>
<evidence type="ECO:0000259" key="2">
    <source>
        <dbReference type="Pfam" id="PF14479"/>
    </source>
</evidence>
<name>A0A366RBL1_9HYPO</name>
<dbReference type="OrthoDB" id="539213at2759"/>
<dbReference type="Pfam" id="PF24883">
    <property type="entry name" value="NPHP3_N"/>
    <property type="match status" value="1"/>
</dbReference>
<dbReference type="Gene3D" id="1.20.120.1020">
    <property type="entry name" value="Prion-inhibition and propagation, HeLo domain"/>
    <property type="match status" value="1"/>
</dbReference>
<dbReference type="Pfam" id="PF14479">
    <property type="entry name" value="HeLo"/>
    <property type="match status" value="1"/>
</dbReference>
<dbReference type="RefSeq" id="XP_031014152.1">
    <property type="nucleotide sequence ID" value="XM_031161806.1"/>
</dbReference>
<dbReference type="InterPro" id="IPR056884">
    <property type="entry name" value="NPHP3-like_N"/>
</dbReference>
<protein>
    <submittedName>
        <fullName evidence="4">Uncharacterized protein</fullName>
    </submittedName>
</protein>
<feature type="domain" description="Prion-inhibition and propagation HeLo" evidence="2">
    <location>
        <begin position="44"/>
        <end position="132"/>
    </location>
</feature>
<dbReference type="EMBL" id="QKXC01000166">
    <property type="protein sequence ID" value="RBR14537.1"/>
    <property type="molecule type" value="Genomic_DNA"/>
</dbReference>
<dbReference type="InterPro" id="IPR038305">
    <property type="entry name" value="HeLo_sf"/>
</dbReference>
<sequence length="265" mass="29742">MQLTWLCFKVTQALDQIIRLPSPRNILTLIIHHNDPDMEVAGLIIGIAGLFSTCLEAADRVQPYRSFGPDSHILGTRFQAAKIVLEQWGARVGFENGTLSQKHSPELDQPDIEIAVKEVLTIIKTILDASDGRAIETAKNDQSMAELQAILRRMEKEARAEIRKQVLLWIGHGRTGQHYHDSLQKKQNGTCGWIHEREVFKKWLSPEFANGLKALWINEPAGFGKTILCASVVEHLLNTLDTPVGYFFITSESRGRNDPVVAVRT</sequence>
<evidence type="ECO:0000313" key="4">
    <source>
        <dbReference type="EMBL" id="RBR14537.1"/>
    </source>
</evidence>
<reference evidence="4 5" key="1">
    <citation type="submission" date="2018-06" db="EMBL/GenBank/DDBJ databases">
        <title>Fusarium incarnatum-equiseti species complex species 28.</title>
        <authorList>
            <person name="Gardiner D.M."/>
        </authorList>
    </citation>
    <scope>NUCLEOTIDE SEQUENCE [LARGE SCALE GENOMIC DNA]</scope>
    <source>
        <strain evidence="4 5">FIESC_28</strain>
    </source>
</reference>
<dbReference type="PANTHER" id="PTHR10039:SF16">
    <property type="entry name" value="GPI INOSITOL-DEACYLASE"/>
    <property type="match status" value="1"/>
</dbReference>
<dbReference type="GeneID" id="41997102"/>
<dbReference type="Proteomes" id="UP000253153">
    <property type="component" value="Unassembled WGS sequence"/>
</dbReference>
<dbReference type="AlphaFoldDB" id="A0A366RBL1"/>
<evidence type="ECO:0000259" key="3">
    <source>
        <dbReference type="Pfam" id="PF24883"/>
    </source>
</evidence>
<proteinExistence type="predicted"/>